<dbReference type="InterPro" id="IPR036855">
    <property type="entry name" value="Znf_CCCH_sf"/>
</dbReference>
<evidence type="ECO:0000313" key="7">
    <source>
        <dbReference type="EMBL" id="TID30424.1"/>
    </source>
</evidence>
<accession>A0A4T0X6F4</accession>
<dbReference type="SUPFAM" id="SSF90229">
    <property type="entry name" value="CCCH zinc finger"/>
    <property type="match status" value="2"/>
</dbReference>
<gene>
    <name evidence="7" type="ORF">CANINC_000935</name>
</gene>
<reference evidence="7 8" key="1">
    <citation type="journal article" date="2019" name="Front. Genet.">
        <title>Whole-Genome Sequencing of the Opportunistic Yeast Pathogen Candida inconspicua Uncovers Its Hybrid Origin.</title>
        <authorList>
            <person name="Mixao V."/>
            <person name="Hansen A.P."/>
            <person name="Saus E."/>
            <person name="Boekhout T."/>
            <person name="Lass-Florl C."/>
            <person name="Gabaldon T."/>
        </authorList>
    </citation>
    <scope>NUCLEOTIDE SEQUENCE [LARGE SCALE GENOMIC DNA]</scope>
    <source>
        <strain evidence="7 8">CBS 180</strain>
    </source>
</reference>
<comment type="caution">
    <text evidence="7">The sequence shown here is derived from an EMBL/GenBank/DDBJ whole genome shotgun (WGS) entry which is preliminary data.</text>
</comment>
<dbReference type="PANTHER" id="PTHR11224">
    <property type="entry name" value="MAKORIN-RELATED"/>
    <property type="match status" value="1"/>
</dbReference>
<name>A0A4T0X6F4_9ASCO</name>
<evidence type="ECO:0000256" key="4">
    <source>
        <dbReference type="ARBA" id="ARBA00022833"/>
    </source>
</evidence>
<feature type="zinc finger region" description="C3H1-type" evidence="5">
    <location>
        <begin position="43"/>
        <end position="70"/>
    </location>
</feature>
<feature type="zinc finger region" description="C3H1-type" evidence="5">
    <location>
        <begin position="72"/>
        <end position="99"/>
    </location>
</feature>
<dbReference type="GO" id="GO:0000209">
    <property type="term" value="P:protein polyubiquitination"/>
    <property type="evidence" value="ECO:0007669"/>
    <property type="project" value="InterPro"/>
</dbReference>
<evidence type="ECO:0000256" key="5">
    <source>
        <dbReference type="PROSITE-ProRule" id="PRU00723"/>
    </source>
</evidence>
<dbReference type="InterPro" id="IPR045072">
    <property type="entry name" value="MKRN-like"/>
</dbReference>
<dbReference type="Pfam" id="PF18044">
    <property type="entry name" value="zf-CCCH_4"/>
    <property type="match status" value="1"/>
</dbReference>
<keyword evidence="3 5" id="KW-0863">Zinc-finger</keyword>
<dbReference type="EMBL" id="SELW01000142">
    <property type="protein sequence ID" value="TID30424.1"/>
    <property type="molecule type" value="Genomic_DNA"/>
</dbReference>
<dbReference type="Proteomes" id="UP000307173">
    <property type="component" value="Unassembled WGS sequence"/>
</dbReference>
<keyword evidence="2" id="KW-0677">Repeat</keyword>
<keyword evidence="4 5" id="KW-0862">Zinc</keyword>
<evidence type="ECO:0000256" key="3">
    <source>
        <dbReference type="ARBA" id="ARBA00022771"/>
    </source>
</evidence>
<dbReference type="STRING" id="52247.A0A4T0X6F4"/>
<dbReference type="InterPro" id="IPR000571">
    <property type="entry name" value="Znf_CCCH"/>
</dbReference>
<dbReference type="PROSITE" id="PS50103">
    <property type="entry name" value="ZF_C3H1"/>
    <property type="match status" value="2"/>
</dbReference>
<evidence type="ECO:0000259" key="6">
    <source>
        <dbReference type="PROSITE" id="PS50103"/>
    </source>
</evidence>
<protein>
    <recommendedName>
        <fullName evidence="6">C3H1-type domain-containing protein</fullName>
    </recommendedName>
</protein>
<dbReference type="SMART" id="SM00356">
    <property type="entry name" value="ZnF_C3H1"/>
    <property type="match status" value="2"/>
</dbReference>
<dbReference type="Gene3D" id="4.10.1000.10">
    <property type="entry name" value="Zinc finger, CCCH-type"/>
    <property type="match status" value="1"/>
</dbReference>
<feature type="domain" description="C3H1-type" evidence="6">
    <location>
        <begin position="43"/>
        <end position="70"/>
    </location>
</feature>
<evidence type="ECO:0000256" key="2">
    <source>
        <dbReference type="ARBA" id="ARBA00022737"/>
    </source>
</evidence>
<dbReference type="GO" id="GO:0008270">
    <property type="term" value="F:zinc ion binding"/>
    <property type="evidence" value="ECO:0007669"/>
    <property type="project" value="UniProtKB-KW"/>
</dbReference>
<evidence type="ECO:0000256" key="1">
    <source>
        <dbReference type="ARBA" id="ARBA00022723"/>
    </source>
</evidence>
<dbReference type="Gene3D" id="1.20.120.1350">
    <property type="entry name" value="Pneumovirus matrix protein 2 (M2), zinc-binding domain"/>
    <property type="match status" value="1"/>
</dbReference>
<dbReference type="InterPro" id="IPR041367">
    <property type="entry name" value="Znf-CCCH_4"/>
</dbReference>
<evidence type="ECO:0000313" key="8">
    <source>
        <dbReference type="Proteomes" id="UP000307173"/>
    </source>
</evidence>
<keyword evidence="1 5" id="KW-0479">Metal-binding</keyword>
<sequence length="225" mass="24752">MSGNDQFSTNLDIIKVLKDSKLTPSQKVSVITEINNKNQPAKNLSHVPCKFFKQGTCQAGNSCPFSHNLDINSETQPCKYFQKGNCKFGVKCALAHITPEGKMLNSKQSSQSKFSPVQTSSQYFGNYTTDSSINPIWNNSNSSPSIIRHSFSSPSQLIFSADTNIDTTDTDTALDTDDAEDIDFIPSSLADLLTPQERSRRASRSSFSASFARIKESLPNTNNAF</sequence>
<dbReference type="PANTHER" id="PTHR11224:SF10">
    <property type="entry name" value="IP09428P-RELATED"/>
    <property type="match status" value="1"/>
</dbReference>
<organism evidence="7 8">
    <name type="scientific">Pichia inconspicua</name>
    <dbReference type="NCBI Taxonomy" id="52247"/>
    <lineage>
        <taxon>Eukaryota</taxon>
        <taxon>Fungi</taxon>
        <taxon>Dikarya</taxon>
        <taxon>Ascomycota</taxon>
        <taxon>Saccharomycotina</taxon>
        <taxon>Pichiomycetes</taxon>
        <taxon>Pichiales</taxon>
        <taxon>Pichiaceae</taxon>
        <taxon>Pichia</taxon>
    </lineage>
</organism>
<dbReference type="OrthoDB" id="411372at2759"/>
<proteinExistence type="predicted"/>
<keyword evidence="8" id="KW-1185">Reference proteome</keyword>
<dbReference type="GO" id="GO:0061630">
    <property type="term" value="F:ubiquitin protein ligase activity"/>
    <property type="evidence" value="ECO:0007669"/>
    <property type="project" value="InterPro"/>
</dbReference>
<dbReference type="Pfam" id="PF00642">
    <property type="entry name" value="zf-CCCH"/>
    <property type="match status" value="1"/>
</dbReference>
<dbReference type="AlphaFoldDB" id="A0A4T0X6F4"/>
<feature type="domain" description="C3H1-type" evidence="6">
    <location>
        <begin position="72"/>
        <end position="99"/>
    </location>
</feature>